<evidence type="ECO:0000256" key="3">
    <source>
        <dbReference type="ARBA" id="ARBA00023163"/>
    </source>
</evidence>
<name>A0ABN3EBF4_9ACTN</name>
<evidence type="ECO:0000256" key="2">
    <source>
        <dbReference type="ARBA" id="ARBA00023125"/>
    </source>
</evidence>
<reference evidence="5 6" key="1">
    <citation type="journal article" date="2019" name="Int. J. Syst. Evol. Microbiol.">
        <title>The Global Catalogue of Microorganisms (GCM) 10K type strain sequencing project: providing services to taxonomists for standard genome sequencing and annotation.</title>
        <authorList>
            <consortium name="The Broad Institute Genomics Platform"/>
            <consortium name="The Broad Institute Genome Sequencing Center for Infectious Disease"/>
            <person name="Wu L."/>
            <person name="Ma J."/>
        </authorList>
    </citation>
    <scope>NUCLEOTIDE SEQUENCE [LARGE SCALE GENOMIC DNA]</scope>
    <source>
        <strain evidence="5 6">JCM 7356</strain>
    </source>
</reference>
<dbReference type="PANTHER" id="PTHR46796">
    <property type="entry name" value="HTH-TYPE TRANSCRIPTIONAL ACTIVATOR RHAS-RELATED"/>
    <property type="match status" value="1"/>
</dbReference>
<evidence type="ECO:0000313" key="6">
    <source>
        <dbReference type="Proteomes" id="UP001500305"/>
    </source>
</evidence>
<feature type="domain" description="HTH araC/xylS-type" evidence="4">
    <location>
        <begin position="177"/>
        <end position="279"/>
    </location>
</feature>
<proteinExistence type="predicted"/>
<keyword evidence="6" id="KW-1185">Reference proteome</keyword>
<protein>
    <submittedName>
        <fullName evidence="5">Helix-turn-helix domain-containing protein</fullName>
    </submittedName>
</protein>
<dbReference type="SMART" id="SM00342">
    <property type="entry name" value="HTH_ARAC"/>
    <property type="match status" value="1"/>
</dbReference>
<dbReference type="PROSITE" id="PS01124">
    <property type="entry name" value="HTH_ARAC_FAMILY_2"/>
    <property type="match status" value="1"/>
</dbReference>
<evidence type="ECO:0000259" key="4">
    <source>
        <dbReference type="PROSITE" id="PS01124"/>
    </source>
</evidence>
<dbReference type="PANTHER" id="PTHR46796:SF15">
    <property type="entry name" value="BLL1074 PROTEIN"/>
    <property type="match status" value="1"/>
</dbReference>
<dbReference type="InterPro" id="IPR050204">
    <property type="entry name" value="AraC_XylS_family_regulators"/>
</dbReference>
<organism evidence="5 6">
    <name type="scientific">Kitasatospora cystarginea</name>
    <dbReference type="NCBI Taxonomy" id="58350"/>
    <lineage>
        <taxon>Bacteria</taxon>
        <taxon>Bacillati</taxon>
        <taxon>Actinomycetota</taxon>
        <taxon>Actinomycetes</taxon>
        <taxon>Kitasatosporales</taxon>
        <taxon>Streptomycetaceae</taxon>
        <taxon>Kitasatospora</taxon>
    </lineage>
</organism>
<keyword evidence="2" id="KW-0238">DNA-binding</keyword>
<dbReference type="SUPFAM" id="SSF46689">
    <property type="entry name" value="Homeodomain-like"/>
    <property type="match status" value="1"/>
</dbReference>
<dbReference type="Proteomes" id="UP001500305">
    <property type="component" value="Unassembled WGS sequence"/>
</dbReference>
<accession>A0ABN3EBF4</accession>
<keyword evidence="3" id="KW-0804">Transcription</keyword>
<comment type="caution">
    <text evidence="5">The sequence shown here is derived from an EMBL/GenBank/DDBJ whole genome shotgun (WGS) entry which is preliminary data.</text>
</comment>
<keyword evidence="1" id="KW-0805">Transcription regulation</keyword>
<dbReference type="Pfam" id="PF12833">
    <property type="entry name" value="HTH_18"/>
    <property type="match status" value="1"/>
</dbReference>
<dbReference type="EMBL" id="BAAATR010000018">
    <property type="protein sequence ID" value="GAA2253040.1"/>
    <property type="molecule type" value="Genomic_DNA"/>
</dbReference>
<gene>
    <name evidence="5" type="ORF">GCM10010430_40930</name>
</gene>
<dbReference type="InterPro" id="IPR018060">
    <property type="entry name" value="HTH_AraC"/>
</dbReference>
<evidence type="ECO:0000256" key="1">
    <source>
        <dbReference type="ARBA" id="ARBA00023015"/>
    </source>
</evidence>
<dbReference type="InterPro" id="IPR009057">
    <property type="entry name" value="Homeodomain-like_sf"/>
</dbReference>
<dbReference type="Gene3D" id="1.10.10.60">
    <property type="entry name" value="Homeodomain-like"/>
    <property type="match status" value="1"/>
</dbReference>
<evidence type="ECO:0000313" key="5">
    <source>
        <dbReference type="EMBL" id="GAA2253040.1"/>
    </source>
</evidence>
<sequence length="324" mass="35333">MEDEPMAMDHQRLPLSTGSECTMVYGRPGPALRDWVLGYRGYRMRLPQPRRRIEVPTDVITLALGFEGVISLVDAVEPGPVARFTSVVSGLRRTATIAAHDGRLRGVTVSLTPQGAYRMFGPVAAELGNRWTDVSEVIGRGATELVDRLAGAAGWPARFGILDAFFTAGLAEGTEWDPAVARAWNALRASGGQTTVEQLTDLTGWSRRRLELRFRSQIGVPPKQVAQITRLQRTLEAFEAPGRPCGALIAERCGFYDQAHLDRTFKGMVGCSPREFFGWRDLGAGLPEPTDRLRGRVTSAALLPAADGPAGPAYFDRPVLTGRF</sequence>